<keyword evidence="6" id="KW-1185">Reference proteome</keyword>
<dbReference type="SUPFAM" id="SSF56176">
    <property type="entry name" value="FAD-binding/transporter-associated domain-like"/>
    <property type="match status" value="1"/>
</dbReference>
<dbReference type="InterPro" id="IPR012951">
    <property type="entry name" value="BBE"/>
</dbReference>
<keyword evidence="2" id="KW-0560">Oxidoreductase</keyword>
<comment type="caution">
    <text evidence="5">The sequence shown here is derived from an EMBL/GenBank/DDBJ whole genome shotgun (WGS) entry which is preliminary data.</text>
</comment>
<dbReference type="PROSITE" id="PS51387">
    <property type="entry name" value="FAD_PCMH"/>
    <property type="match status" value="1"/>
</dbReference>
<evidence type="ECO:0000259" key="4">
    <source>
        <dbReference type="PROSITE" id="PS51387"/>
    </source>
</evidence>
<dbReference type="GO" id="GO:0071949">
    <property type="term" value="F:FAD binding"/>
    <property type="evidence" value="ECO:0007669"/>
    <property type="project" value="InterPro"/>
</dbReference>
<organism evidence="5 6">
    <name type="scientific">Fusarium duplospermum</name>
    <dbReference type="NCBI Taxonomy" id="1325734"/>
    <lineage>
        <taxon>Eukaryota</taxon>
        <taxon>Fungi</taxon>
        <taxon>Dikarya</taxon>
        <taxon>Ascomycota</taxon>
        <taxon>Pezizomycotina</taxon>
        <taxon>Sordariomycetes</taxon>
        <taxon>Hypocreomycetidae</taxon>
        <taxon>Hypocreales</taxon>
        <taxon>Nectriaceae</taxon>
        <taxon>Fusarium</taxon>
        <taxon>Fusarium solani species complex</taxon>
    </lineage>
</organism>
<feature type="chain" id="PRO_5019387462" description="FAD-binding PCMH-type domain-containing protein" evidence="3">
    <location>
        <begin position="21"/>
        <end position="604"/>
    </location>
</feature>
<accession>A0A428P7R1</accession>
<evidence type="ECO:0000256" key="3">
    <source>
        <dbReference type="SAM" id="SignalP"/>
    </source>
</evidence>
<dbReference type="PANTHER" id="PTHR13878">
    <property type="entry name" value="GULONOLACTONE OXIDASE"/>
    <property type="match status" value="1"/>
</dbReference>
<protein>
    <recommendedName>
        <fullName evidence="4">FAD-binding PCMH-type domain-containing protein</fullName>
    </recommendedName>
</protein>
<dbReference type="STRING" id="1325734.A0A428P7R1"/>
<comment type="similarity">
    <text evidence="1">Belongs to the oxygen-dependent FAD-linked oxidoreductase family.</text>
</comment>
<dbReference type="InterPro" id="IPR016169">
    <property type="entry name" value="FAD-bd_PCMH_sub2"/>
</dbReference>
<evidence type="ECO:0000313" key="6">
    <source>
        <dbReference type="Proteomes" id="UP000288168"/>
    </source>
</evidence>
<dbReference type="InterPro" id="IPR050432">
    <property type="entry name" value="FAD-linked_Oxidoreductases_BP"/>
</dbReference>
<dbReference type="PANTHER" id="PTHR13878:SF91">
    <property type="entry name" value="FAD BINDING DOMAIN PROTEIN (AFU_ORTHOLOGUE AFUA_6G12070)-RELATED"/>
    <property type="match status" value="1"/>
</dbReference>
<sequence>MVKLYALLLASLAFLHSVTAQTIIVDGVEVDATEDNIAPAVEQVQGDLLPEESKQLTDDVLFNLTDLGLTNISYFYYDEASSVQRRSLGRCKTYPGDLFWPHKIAWQVFDLLVGGALIKTTPLASPCYDDFGNRDTAKCEAINSKWTDSMMQYLAVNLARTLNIRLVVKNTGHDFIGRSLGSGSLSIWTNKLKSVKFYSNYKRGSYSGPAMRVGAGVVGQELYEAADKYGVTVVGGEGKTVGFAGGYISGGGHSPLSPLYGLAADQDLSAEVVTADGRFVTVDSKQNSDLFWALRGGGGSTFGVVTSWTVKAHPKLSVTSVASFAFGIDGETITYEAFWAALRSYWELIPAFNARGNYQYWFVWPAGPRKATFVMSPWFAPNMTVSEAEELTAPLFKKWASLGIKVEPNWSQHSSFLSAWSTGFPVEPVGSYGNKMASRLFPDENLKNPSKFNATFEALKGLSDHGGTLIGFGITAGPGPHPDNAVNPAWRDAAMFVISWVTWAADTPLQRIAELSKELTEVWMQPWRDAAPDSGAYASEGDVTEPEFQKSFYGSKYDRLYQIKKRYDPRGLFYAQVGVGSEDWYVEGQIEGLPTQNGRLCSVK</sequence>
<dbReference type="Gene3D" id="3.30.465.10">
    <property type="match status" value="2"/>
</dbReference>
<dbReference type="AlphaFoldDB" id="A0A428P7R1"/>
<dbReference type="EMBL" id="NKCI01000186">
    <property type="protein sequence ID" value="RSL49054.1"/>
    <property type="molecule type" value="Genomic_DNA"/>
</dbReference>
<feature type="domain" description="FAD-binding PCMH-type" evidence="4">
    <location>
        <begin position="134"/>
        <end position="315"/>
    </location>
</feature>
<dbReference type="InterPro" id="IPR036318">
    <property type="entry name" value="FAD-bd_PCMH-like_sf"/>
</dbReference>
<reference evidence="5 6" key="1">
    <citation type="submission" date="2017-06" db="EMBL/GenBank/DDBJ databases">
        <title>Comparative genomic analysis of Ambrosia Fusariam Clade fungi.</title>
        <authorList>
            <person name="Stajich J.E."/>
            <person name="Carrillo J."/>
            <person name="Kijimoto T."/>
            <person name="Eskalen A."/>
            <person name="O'Donnell K."/>
            <person name="Kasson M."/>
        </authorList>
    </citation>
    <scope>NUCLEOTIDE SEQUENCE [LARGE SCALE GENOMIC DNA]</scope>
    <source>
        <strain evidence="5 6">NRRL62584</strain>
    </source>
</reference>
<dbReference type="GO" id="GO:0016491">
    <property type="term" value="F:oxidoreductase activity"/>
    <property type="evidence" value="ECO:0007669"/>
    <property type="project" value="UniProtKB-KW"/>
</dbReference>
<dbReference type="Proteomes" id="UP000288168">
    <property type="component" value="Unassembled WGS sequence"/>
</dbReference>
<keyword evidence="3" id="KW-0732">Signal</keyword>
<evidence type="ECO:0000256" key="2">
    <source>
        <dbReference type="ARBA" id="ARBA00023002"/>
    </source>
</evidence>
<evidence type="ECO:0000313" key="5">
    <source>
        <dbReference type="EMBL" id="RSL49054.1"/>
    </source>
</evidence>
<dbReference type="Pfam" id="PF08031">
    <property type="entry name" value="BBE"/>
    <property type="match status" value="1"/>
</dbReference>
<evidence type="ECO:0000256" key="1">
    <source>
        <dbReference type="ARBA" id="ARBA00005466"/>
    </source>
</evidence>
<gene>
    <name evidence="5" type="ORF">CEP54_012620</name>
</gene>
<dbReference type="InterPro" id="IPR016166">
    <property type="entry name" value="FAD-bd_PCMH"/>
</dbReference>
<dbReference type="InterPro" id="IPR006094">
    <property type="entry name" value="Oxid_FAD_bind_N"/>
</dbReference>
<name>A0A428P7R1_9HYPO</name>
<proteinExistence type="inferred from homology"/>
<feature type="signal peptide" evidence="3">
    <location>
        <begin position="1"/>
        <end position="20"/>
    </location>
</feature>
<dbReference type="OrthoDB" id="9983560at2759"/>
<dbReference type="Pfam" id="PF01565">
    <property type="entry name" value="FAD_binding_4"/>
    <property type="match status" value="1"/>
</dbReference>